<dbReference type="PANTHER" id="PTHR22734:SF3">
    <property type="entry name" value="RIBOSOME PRODUCTION FACTOR 1"/>
    <property type="match status" value="1"/>
</dbReference>
<feature type="domain" description="Brix" evidence="8">
    <location>
        <begin position="1"/>
        <end position="120"/>
    </location>
</feature>
<keyword evidence="2" id="KW-0690">Ribosome biogenesis</keyword>
<dbReference type="GO" id="GO:0005730">
    <property type="term" value="C:nucleolus"/>
    <property type="evidence" value="ECO:0007669"/>
    <property type="project" value="UniProtKB-SubCell"/>
</dbReference>
<evidence type="ECO:0000256" key="7">
    <source>
        <dbReference type="ARBA" id="ARBA00043178"/>
    </source>
</evidence>
<dbReference type="GO" id="GO:0042134">
    <property type="term" value="F:rRNA primary transcript binding"/>
    <property type="evidence" value="ECO:0007669"/>
    <property type="project" value="InterPro"/>
</dbReference>
<evidence type="ECO:0000313" key="10">
    <source>
        <dbReference type="RefSeq" id="XP_032801214.1"/>
    </source>
</evidence>
<reference evidence="10" key="1">
    <citation type="submission" date="2025-08" db="UniProtKB">
        <authorList>
            <consortium name="RefSeq"/>
        </authorList>
    </citation>
    <scope>IDENTIFICATION</scope>
    <source>
        <tissue evidence="10">Sperm</tissue>
    </source>
</reference>
<dbReference type="AlphaFoldDB" id="A0AAJ7WKK6"/>
<evidence type="ECO:0000313" key="9">
    <source>
        <dbReference type="Proteomes" id="UP001318040"/>
    </source>
</evidence>
<protein>
    <recommendedName>
        <fullName evidence="5">Ribosome production factor 1</fullName>
    </recommendedName>
    <alternativeName>
        <fullName evidence="7">Brix domain-containing protein 5</fullName>
    </alternativeName>
    <alternativeName>
        <fullName evidence="6">Ribosome biogenesis protein RPF1</fullName>
    </alternativeName>
</protein>
<organism evidence="9 10">
    <name type="scientific">Petromyzon marinus</name>
    <name type="common">Sea lamprey</name>
    <dbReference type="NCBI Taxonomy" id="7757"/>
    <lineage>
        <taxon>Eukaryota</taxon>
        <taxon>Metazoa</taxon>
        <taxon>Chordata</taxon>
        <taxon>Craniata</taxon>
        <taxon>Vertebrata</taxon>
        <taxon>Cyclostomata</taxon>
        <taxon>Hyperoartia</taxon>
        <taxon>Petromyzontiformes</taxon>
        <taxon>Petromyzontidae</taxon>
        <taxon>Petromyzon</taxon>
    </lineage>
</organism>
<dbReference type="InterPro" id="IPR044281">
    <property type="entry name" value="IMP4/RPF1"/>
</dbReference>
<dbReference type="Gene3D" id="3.40.50.10480">
    <property type="entry name" value="Probable brix-domain ribosomal biogenesis protein"/>
    <property type="match status" value="1"/>
</dbReference>
<accession>A0AAJ7WKK6</accession>
<evidence type="ECO:0000259" key="8">
    <source>
        <dbReference type="PROSITE" id="PS50833"/>
    </source>
</evidence>
<dbReference type="KEGG" id="pmrn:116938197"/>
<keyword evidence="9" id="KW-1185">Reference proteome</keyword>
<name>A0AAJ7WKK6_PETMA</name>
<dbReference type="GO" id="GO:0000460">
    <property type="term" value="P:maturation of 5.8S rRNA"/>
    <property type="evidence" value="ECO:0007669"/>
    <property type="project" value="TreeGrafter"/>
</dbReference>
<dbReference type="PANTHER" id="PTHR22734">
    <property type="entry name" value="U3 SMALL NUCLEOLAR RIBONUCLEOPROTEIN PROTEIN IMP4"/>
    <property type="match status" value="1"/>
</dbReference>
<evidence type="ECO:0000256" key="5">
    <source>
        <dbReference type="ARBA" id="ARBA00040221"/>
    </source>
</evidence>
<dbReference type="SMART" id="SM00879">
    <property type="entry name" value="Brix"/>
    <property type="match status" value="1"/>
</dbReference>
<sequence length="144" mass="16918">MIISHLPHGPTAHFKMSGVRLCSKRRKAPDTAPSSLANPELILNNFTTRIGLRVARQLAALHPHGPSFSARRVLTFHNQRDFIFFRHHRYIFRNERRVGLKELGPRLTLKLRSRQKGSFDSKFGDFEWVHKRHEMDSSRRKFHL</sequence>
<dbReference type="GO" id="GO:0000470">
    <property type="term" value="P:maturation of LSU-rRNA"/>
    <property type="evidence" value="ECO:0007669"/>
    <property type="project" value="TreeGrafter"/>
</dbReference>
<gene>
    <name evidence="10" type="primary">LOC116938197</name>
</gene>
<comment type="subcellular location">
    <subcellularLocation>
        <location evidence="1">Nucleus</location>
        <location evidence="1">Nucleolus</location>
    </subcellularLocation>
</comment>
<dbReference type="SUPFAM" id="SSF52954">
    <property type="entry name" value="Class II aaRS ABD-related"/>
    <property type="match status" value="1"/>
</dbReference>
<evidence type="ECO:0000256" key="1">
    <source>
        <dbReference type="ARBA" id="ARBA00004604"/>
    </source>
</evidence>
<evidence type="ECO:0000256" key="3">
    <source>
        <dbReference type="ARBA" id="ARBA00022552"/>
    </source>
</evidence>
<dbReference type="InterPro" id="IPR007109">
    <property type="entry name" value="Brix"/>
</dbReference>
<evidence type="ECO:0000256" key="4">
    <source>
        <dbReference type="ARBA" id="ARBA00037314"/>
    </source>
</evidence>
<dbReference type="RefSeq" id="XP_032801214.1">
    <property type="nucleotide sequence ID" value="XM_032945323.1"/>
</dbReference>
<keyword evidence="3" id="KW-0698">rRNA processing</keyword>
<dbReference type="Proteomes" id="UP001318040">
    <property type="component" value="Unplaced"/>
</dbReference>
<evidence type="ECO:0000256" key="2">
    <source>
        <dbReference type="ARBA" id="ARBA00022517"/>
    </source>
</evidence>
<dbReference type="Pfam" id="PF04427">
    <property type="entry name" value="Brix"/>
    <property type="match status" value="1"/>
</dbReference>
<comment type="function">
    <text evidence="4">May be required for ribosome biogenesis.</text>
</comment>
<evidence type="ECO:0000256" key="6">
    <source>
        <dbReference type="ARBA" id="ARBA00042600"/>
    </source>
</evidence>
<dbReference type="PROSITE" id="PS50833">
    <property type="entry name" value="BRIX"/>
    <property type="match status" value="1"/>
</dbReference>
<proteinExistence type="predicted"/>
<dbReference type="GO" id="GO:0030687">
    <property type="term" value="C:preribosome, large subunit precursor"/>
    <property type="evidence" value="ECO:0007669"/>
    <property type="project" value="TreeGrafter"/>
</dbReference>